<feature type="region of interest" description="Disordered" evidence="1">
    <location>
        <begin position="7"/>
        <end position="29"/>
    </location>
</feature>
<dbReference type="InterPro" id="IPR012348">
    <property type="entry name" value="RNR-like"/>
</dbReference>
<dbReference type="InterPro" id="IPR009078">
    <property type="entry name" value="Ferritin-like_SF"/>
</dbReference>
<dbReference type="Gene3D" id="1.10.620.20">
    <property type="entry name" value="Ribonucleotide Reductase, subunit A"/>
    <property type="match status" value="1"/>
</dbReference>
<name>A0A1M4E9X4_9ACTN</name>
<dbReference type="GO" id="GO:0010124">
    <property type="term" value="P:phenylacetate catabolic process"/>
    <property type="evidence" value="ECO:0007669"/>
    <property type="project" value="TreeGrafter"/>
</dbReference>
<dbReference type="AlphaFoldDB" id="A0A1M4E9X4"/>
<dbReference type="GO" id="GO:0016491">
    <property type="term" value="F:oxidoreductase activity"/>
    <property type="evidence" value="ECO:0007669"/>
    <property type="project" value="InterPro"/>
</dbReference>
<dbReference type="NCBIfam" id="TIGR03225">
    <property type="entry name" value="benzo_boxB"/>
    <property type="match status" value="1"/>
</dbReference>
<accession>A0A1M4E9X4</accession>
<sequence length="500" mass="57248">MWHVEEVDLSPESRTGAAPAPAGPLSRVDYGERIPNNVDLAGDRRLQRALESWQPKFLDWWKSLGPALPTKDVYLRTAVAVGRDGWAHFEFVPMREYRWGIFLAERDPGRTVGFGKHKGEPVWQEVPGEHRADLMRLIVIQGDTEPASVEQQRVLGHTAPSIYDLRNLFQVNVEEGRHLWAMVYLLHAYFGRQGREEAEQLLKRNSGDLDAPRILGAFNERTTDWLQFFMFTYFTDRDGKYQLGTLKESAFDPLARTCQFMLKEEAHHMFVGTTGVQRTLERTAELMARHGTADILPHGGIPLEIIQKYLNFQFSVSLDLFGSEQSTNAGNYYTSGLKGRWMEGRRKDDHVLLEDTRELRYVENGRIRTRTVPMLSALNLDLRDEYAADCAHGVRRWNQALRDAGLPERLHLPHEGFNRKVGVYAGHHVSPHGEVMDEAGWRARADEWLPTAEDREQVASLMVPEYEYGRFASWIAPPKTGINDQPVEFDYVHLAEEGLL</sequence>
<gene>
    <name evidence="2" type="ORF">BN4615_P5245</name>
</gene>
<dbReference type="GO" id="GO:0005829">
    <property type="term" value="C:cytosol"/>
    <property type="evidence" value="ECO:0007669"/>
    <property type="project" value="TreeGrafter"/>
</dbReference>
<evidence type="ECO:0000313" key="2">
    <source>
        <dbReference type="EMBL" id="SBO95729.1"/>
    </source>
</evidence>
<organism evidence="2">
    <name type="scientific">Nonomuraea gerenzanensis</name>
    <dbReference type="NCBI Taxonomy" id="93944"/>
    <lineage>
        <taxon>Bacteria</taxon>
        <taxon>Bacillati</taxon>
        <taxon>Actinomycetota</taxon>
        <taxon>Actinomycetes</taxon>
        <taxon>Streptosporangiales</taxon>
        <taxon>Streptosporangiaceae</taxon>
        <taxon>Nonomuraea</taxon>
    </lineage>
</organism>
<dbReference type="SUPFAM" id="SSF47240">
    <property type="entry name" value="Ferritin-like"/>
    <property type="match status" value="1"/>
</dbReference>
<dbReference type="PANTHER" id="PTHR30458">
    <property type="entry name" value="PHENYLACETIC ACID DEGRADATION PROTEIN PAA"/>
    <property type="match status" value="1"/>
</dbReference>
<proteinExistence type="predicted"/>
<dbReference type="InterPro" id="IPR052703">
    <property type="entry name" value="Aromatic_CoA_ox/epox"/>
</dbReference>
<dbReference type="InterPro" id="IPR017635">
    <property type="entry name" value="Benzoyl_CoA_Oase_BoxB"/>
</dbReference>
<protein>
    <submittedName>
        <fullName evidence="2">Benzoyl-CoA oxygenase component B</fullName>
    </submittedName>
</protein>
<dbReference type="PANTHER" id="PTHR30458:SF0">
    <property type="entry name" value="1,2-PHENYLACETYL-COA EPOXIDASE, SUBUNIT C"/>
    <property type="match status" value="1"/>
</dbReference>
<evidence type="ECO:0000256" key="1">
    <source>
        <dbReference type="SAM" id="MobiDB-lite"/>
    </source>
</evidence>
<dbReference type="EMBL" id="LT559118">
    <property type="protein sequence ID" value="SBO95729.1"/>
    <property type="molecule type" value="Genomic_DNA"/>
</dbReference>
<reference evidence="2" key="1">
    <citation type="submission" date="2016-04" db="EMBL/GenBank/DDBJ databases">
        <authorList>
            <person name="Evans L.H."/>
            <person name="Alamgir A."/>
            <person name="Owens N."/>
            <person name="Weber N.D."/>
            <person name="Virtaneva K."/>
            <person name="Barbian K."/>
            <person name="Babar A."/>
            <person name="Rosenke K."/>
        </authorList>
    </citation>
    <scope>NUCLEOTIDE SEQUENCE</scope>
    <source>
        <strain evidence="2">Nono1</strain>
    </source>
</reference>